<organism evidence="1 2">
    <name type="scientific">Myceligenerans crystallogenes</name>
    <dbReference type="NCBI Taxonomy" id="316335"/>
    <lineage>
        <taxon>Bacteria</taxon>
        <taxon>Bacillati</taxon>
        <taxon>Actinomycetota</taxon>
        <taxon>Actinomycetes</taxon>
        <taxon>Micrococcales</taxon>
        <taxon>Promicromonosporaceae</taxon>
        <taxon>Myceligenerans</taxon>
    </lineage>
</organism>
<dbReference type="Proteomes" id="UP001501094">
    <property type="component" value="Unassembled WGS sequence"/>
</dbReference>
<evidence type="ECO:0000313" key="1">
    <source>
        <dbReference type="EMBL" id="GAA1851231.1"/>
    </source>
</evidence>
<proteinExistence type="predicted"/>
<dbReference type="RefSeq" id="WP_344099088.1">
    <property type="nucleotide sequence ID" value="NZ_BAAANL010000001.1"/>
</dbReference>
<evidence type="ECO:0000313" key="2">
    <source>
        <dbReference type="Proteomes" id="UP001501094"/>
    </source>
</evidence>
<comment type="caution">
    <text evidence="1">The sequence shown here is derived from an EMBL/GenBank/DDBJ whole genome shotgun (WGS) entry which is preliminary data.</text>
</comment>
<accession>A0ABP4ZCK4</accession>
<keyword evidence="2" id="KW-1185">Reference proteome</keyword>
<name>A0ABP4ZCK4_9MICO</name>
<gene>
    <name evidence="1" type="ORF">GCM10009751_04610</name>
</gene>
<protein>
    <recommendedName>
        <fullName evidence="3">FAD assembly factor SdhE</fullName>
    </recommendedName>
</protein>
<dbReference type="EMBL" id="BAAANL010000001">
    <property type="protein sequence ID" value="GAA1851231.1"/>
    <property type="molecule type" value="Genomic_DNA"/>
</dbReference>
<reference evidence="2" key="1">
    <citation type="journal article" date="2019" name="Int. J. Syst. Evol. Microbiol.">
        <title>The Global Catalogue of Microorganisms (GCM) 10K type strain sequencing project: providing services to taxonomists for standard genome sequencing and annotation.</title>
        <authorList>
            <consortium name="The Broad Institute Genomics Platform"/>
            <consortium name="The Broad Institute Genome Sequencing Center for Infectious Disease"/>
            <person name="Wu L."/>
            <person name="Ma J."/>
        </authorList>
    </citation>
    <scope>NUCLEOTIDE SEQUENCE [LARGE SCALE GENOMIC DNA]</scope>
    <source>
        <strain evidence="2">JCM 14326</strain>
    </source>
</reference>
<evidence type="ECO:0008006" key="3">
    <source>
        <dbReference type="Google" id="ProtNLM"/>
    </source>
</evidence>
<sequence length="54" mass="6203">MIDALRDYAEEWMDDLCLAPDHAEYRDLVILVSHASDAELWDWLLGRGRPTNGS</sequence>